<dbReference type="Pfam" id="PF03088">
    <property type="entry name" value="Str_synth"/>
    <property type="match status" value="1"/>
</dbReference>
<dbReference type="WBParaSite" id="L893_g17120.t1">
    <property type="protein sequence ID" value="L893_g17120.t1"/>
    <property type="gene ID" value="L893_g17120"/>
</dbReference>
<keyword evidence="2" id="KW-0597">Phosphoprotein</keyword>
<dbReference type="GO" id="GO:0016787">
    <property type="term" value="F:hydrolase activity"/>
    <property type="evidence" value="ECO:0007669"/>
    <property type="project" value="TreeGrafter"/>
</dbReference>
<sequence>MSYSIFHQELSNCNLFWRYPVLELKGGLFPNDRLKDSELLLKGKIFGPESILVEGNTLYTGTHDGKIVEITDGKIIKEFVLGPKCNMETLENCFRPLGIRRLNAKELIVADSFQGLYTVDMKQMTYKKILEANMEIDGEPMRFADDLDILDEDTVLLSDASTRWNYNEVIKDFMEGVPSGRVLQVHIPTRKVTVVTKGLYFANGVQLFPDKKSLLVCETMGRRVHRVYLSGEKKGQREVFLENLPGIPDNVRLSDDGTFWIALAGVKHSATFDLEEFSKDHPLLRRLLLTFVPSSWLMDMHIKMKAKHTITIQVSQKGKILSSLQDTTASVIQSITQTTEADGFFYFGNFDGDYIGRLRK</sequence>
<evidence type="ECO:0000256" key="1">
    <source>
        <dbReference type="ARBA" id="ARBA00009191"/>
    </source>
</evidence>
<dbReference type="InterPro" id="IPR018119">
    <property type="entry name" value="Strictosidine_synth_cons-reg"/>
</dbReference>
<dbReference type="AlphaFoldDB" id="A0A1I7YK21"/>
<comment type="similarity">
    <text evidence="1">Belongs to the strictosidine synthase family.</text>
</comment>
<evidence type="ECO:0000313" key="6">
    <source>
        <dbReference type="WBParaSite" id="L893_g17120.t1"/>
    </source>
</evidence>
<dbReference type="Proteomes" id="UP000095287">
    <property type="component" value="Unplaced"/>
</dbReference>
<dbReference type="Gene3D" id="2.120.10.30">
    <property type="entry name" value="TolB, C-terminal domain"/>
    <property type="match status" value="1"/>
</dbReference>
<organism evidence="5 6">
    <name type="scientific">Steinernema glaseri</name>
    <dbReference type="NCBI Taxonomy" id="37863"/>
    <lineage>
        <taxon>Eukaryota</taxon>
        <taxon>Metazoa</taxon>
        <taxon>Ecdysozoa</taxon>
        <taxon>Nematoda</taxon>
        <taxon>Chromadorea</taxon>
        <taxon>Rhabditida</taxon>
        <taxon>Tylenchina</taxon>
        <taxon>Panagrolaimomorpha</taxon>
        <taxon>Strongyloidoidea</taxon>
        <taxon>Steinernematidae</taxon>
        <taxon>Steinernema</taxon>
    </lineage>
</organism>
<accession>A0A1I7YK21</accession>
<keyword evidence="5" id="KW-1185">Reference proteome</keyword>
<dbReference type="GO" id="GO:0012505">
    <property type="term" value="C:endomembrane system"/>
    <property type="evidence" value="ECO:0007669"/>
    <property type="project" value="TreeGrafter"/>
</dbReference>
<evidence type="ECO:0000259" key="4">
    <source>
        <dbReference type="Pfam" id="PF03088"/>
    </source>
</evidence>
<proteinExistence type="inferred from homology"/>
<feature type="domain" description="Strictosidine synthase conserved region" evidence="4">
    <location>
        <begin position="145"/>
        <end position="231"/>
    </location>
</feature>
<dbReference type="InterPro" id="IPR011042">
    <property type="entry name" value="6-blade_b-propeller_TolB-like"/>
</dbReference>
<evidence type="ECO:0000256" key="3">
    <source>
        <dbReference type="ARBA" id="ARBA00023180"/>
    </source>
</evidence>
<name>A0A1I7YK21_9BILA</name>
<protein>
    <submittedName>
        <fullName evidence="6">Str_synth domain-containing protein</fullName>
    </submittedName>
</protein>
<keyword evidence="3" id="KW-0325">Glycoprotein</keyword>
<dbReference type="SUPFAM" id="SSF63829">
    <property type="entry name" value="Calcium-dependent phosphotriesterase"/>
    <property type="match status" value="1"/>
</dbReference>
<dbReference type="PANTHER" id="PTHR10426:SF88">
    <property type="entry name" value="ADIPOCYTE PLASMA MEMBRANE-ASSOCIATED PROTEIN HEMOMUCIN-RELATED"/>
    <property type="match status" value="1"/>
</dbReference>
<dbReference type="PANTHER" id="PTHR10426">
    <property type="entry name" value="STRICTOSIDINE SYNTHASE-RELATED"/>
    <property type="match status" value="1"/>
</dbReference>
<reference evidence="6" key="1">
    <citation type="submission" date="2016-11" db="UniProtKB">
        <authorList>
            <consortium name="WormBaseParasite"/>
        </authorList>
    </citation>
    <scope>IDENTIFICATION</scope>
</reference>
<evidence type="ECO:0000256" key="2">
    <source>
        <dbReference type="ARBA" id="ARBA00022553"/>
    </source>
</evidence>
<evidence type="ECO:0000313" key="5">
    <source>
        <dbReference type="Proteomes" id="UP000095287"/>
    </source>
</evidence>
<dbReference type="Pfam" id="PF20067">
    <property type="entry name" value="SSL_N"/>
    <property type="match status" value="1"/>
</dbReference>